<keyword evidence="9 10" id="KW-0472">Membrane</keyword>
<evidence type="ECO:0000256" key="9">
    <source>
        <dbReference type="ARBA" id="ARBA00023136"/>
    </source>
</evidence>
<keyword evidence="6 10" id="KW-0812">Transmembrane</keyword>
<evidence type="ECO:0000256" key="10">
    <source>
        <dbReference type="SAM" id="Phobius"/>
    </source>
</evidence>
<evidence type="ECO:0000256" key="8">
    <source>
        <dbReference type="ARBA" id="ARBA00022989"/>
    </source>
</evidence>
<dbReference type="InterPro" id="IPR006260">
    <property type="entry name" value="TonB/TolA_C"/>
</dbReference>
<evidence type="ECO:0000256" key="1">
    <source>
        <dbReference type="ARBA" id="ARBA00004383"/>
    </source>
</evidence>
<dbReference type="Proteomes" id="UP001207918">
    <property type="component" value="Unassembled WGS sequence"/>
</dbReference>
<proteinExistence type="inferred from homology"/>
<evidence type="ECO:0000256" key="3">
    <source>
        <dbReference type="ARBA" id="ARBA00022448"/>
    </source>
</evidence>
<evidence type="ECO:0000256" key="7">
    <source>
        <dbReference type="ARBA" id="ARBA00022927"/>
    </source>
</evidence>
<dbReference type="RefSeq" id="WP_265766662.1">
    <property type="nucleotide sequence ID" value="NZ_JAGGJA010000008.1"/>
</dbReference>
<accession>A0ABT3PPT6</accession>
<dbReference type="PROSITE" id="PS52015">
    <property type="entry name" value="TONB_CTD"/>
    <property type="match status" value="1"/>
</dbReference>
<evidence type="ECO:0000313" key="13">
    <source>
        <dbReference type="Proteomes" id="UP001207918"/>
    </source>
</evidence>
<evidence type="ECO:0000259" key="11">
    <source>
        <dbReference type="PROSITE" id="PS52015"/>
    </source>
</evidence>
<dbReference type="SUPFAM" id="SSF74653">
    <property type="entry name" value="TolA/TonB C-terminal domain"/>
    <property type="match status" value="1"/>
</dbReference>
<evidence type="ECO:0000313" key="12">
    <source>
        <dbReference type="EMBL" id="MCW9707873.1"/>
    </source>
</evidence>
<comment type="similarity">
    <text evidence="2">Belongs to the TonB family.</text>
</comment>
<gene>
    <name evidence="12" type="ORF">J6I44_13475</name>
</gene>
<dbReference type="PANTHER" id="PTHR33446">
    <property type="entry name" value="PROTEIN TONB-RELATED"/>
    <property type="match status" value="1"/>
</dbReference>
<keyword evidence="13" id="KW-1185">Reference proteome</keyword>
<evidence type="ECO:0000256" key="4">
    <source>
        <dbReference type="ARBA" id="ARBA00022475"/>
    </source>
</evidence>
<keyword evidence="8 10" id="KW-1133">Transmembrane helix</keyword>
<dbReference type="InterPro" id="IPR051045">
    <property type="entry name" value="TonB-dependent_transducer"/>
</dbReference>
<dbReference type="InterPro" id="IPR003538">
    <property type="entry name" value="TonB"/>
</dbReference>
<feature type="domain" description="TonB C-terminal" evidence="11">
    <location>
        <begin position="128"/>
        <end position="218"/>
    </location>
</feature>
<dbReference type="EMBL" id="JAGGJA010000008">
    <property type="protein sequence ID" value="MCW9707873.1"/>
    <property type="molecule type" value="Genomic_DNA"/>
</dbReference>
<keyword evidence="3" id="KW-0813">Transport</keyword>
<evidence type="ECO:0000256" key="2">
    <source>
        <dbReference type="ARBA" id="ARBA00006555"/>
    </source>
</evidence>
<dbReference type="PANTHER" id="PTHR33446:SF2">
    <property type="entry name" value="PROTEIN TONB"/>
    <property type="match status" value="1"/>
</dbReference>
<keyword evidence="5" id="KW-0997">Cell inner membrane</keyword>
<dbReference type="NCBIfam" id="TIGR01352">
    <property type="entry name" value="tonB_Cterm"/>
    <property type="match status" value="1"/>
</dbReference>
<dbReference type="Pfam" id="PF03544">
    <property type="entry name" value="TonB_C"/>
    <property type="match status" value="1"/>
</dbReference>
<dbReference type="Gene3D" id="3.30.1150.10">
    <property type="match status" value="1"/>
</dbReference>
<sequence length="218" mass="24414">MKFERKNPGINLRKYYSVFLQSGVIFVLLLFIVATKVDIRSADREIDFTDVQEVTEIEDIVQTTHDEKPATPPKPIAPVEVPNNEPIEAEPLDFSADWSTSTPGKIPEPADNKEEVTENFFVAVEQMPKLIGGLAKLQQKINYPERAKQAGIDGRVTIQFIVTEQGTVEDPKVIRGIGGGCDEEALRVVKKAKFKPGLQRGKPVRVQYSIPILFRLQN</sequence>
<reference evidence="12 13" key="1">
    <citation type="submission" date="2021-03" db="EMBL/GenBank/DDBJ databases">
        <title>Aliifodinibius sp. nov., a new bacterium isolated from saline soil.</title>
        <authorList>
            <person name="Galisteo C."/>
            <person name="De La Haba R."/>
            <person name="Sanchez-Porro C."/>
            <person name="Ventosa A."/>
        </authorList>
    </citation>
    <scope>NUCLEOTIDE SEQUENCE [LARGE SCALE GENOMIC DNA]</scope>
    <source>
        <strain evidence="12 13">1BSP15-2V2</strain>
    </source>
</reference>
<organism evidence="12 13">
    <name type="scientific">Fodinibius salsisoli</name>
    <dbReference type="NCBI Taxonomy" id="2820877"/>
    <lineage>
        <taxon>Bacteria</taxon>
        <taxon>Pseudomonadati</taxon>
        <taxon>Balneolota</taxon>
        <taxon>Balneolia</taxon>
        <taxon>Balneolales</taxon>
        <taxon>Balneolaceae</taxon>
        <taxon>Fodinibius</taxon>
    </lineage>
</organism>
<evidence type="ECO:0000256" key="5">
    <source>
        <dbReference type="ARBA" id="ARBA00022519"/>
    </source>
</evidence>
<comment type="caution">
    <text evidence="12">The sequence shown here is derived from an EMBL/GenBank/DDBJ whole genome shotgun (WGS) entry which is preliminary data.</text>
</comment>
<feature type="transmembrane region" description="Helical" evidence="10">
    <location>
        <begin position="15"/>
        <end position="34"/>
    </location>
</feature>
<name>A0ABT3PPT6_9BACT</name>
<dbReference type="InterPro" id="IPR037682">
    <property type="entry name" value="TonB_C"/>
</dbReference>
<evidence type="ECO:0000256" key="6">
    <source>
        <dbReference type="ARBA" id="ARBA00022692"/>
    </source>
</evidence>
<dbReference type="PRINTS" id="PR01374">
    <property type="entry name" value="TONBPROTEIN"/>
</dbReference>
<comment type="subcellular location">
    <subcellularLocation>
        <location evidence="1">Cell inner membrane</location>
        <topology evidence="1">Single-pass membrane protein</topology>
        <orientation evidence="1">Periplasmic side</orientation>
    </subcellularLocation>
</comment>
<protein>
    <submittedName>
        <fullName evidence="12">Energy transducer TonB</fullName>
    </submittedName>
</protein>
<keyword evidence="4" id="KW-1003">Cell membrane</keyword>
<keyword evidence="7" id="KW-0653">Protein transport</keyword>